<protein>
    <recommendedName>
        <fullName evidence="3">FHF complex subunit HOOK-interacting protein C-terminal domain-containing protein</fullName>
    </recommendedName>
</protein>
<evidence type="ECO:0000256" key="2">
    <source>
        <dbReference type="SAM" id="MobiDB-lite"/>
    </source>
</evidence>
<evidence type="ECO:0000313" key="4">
    <source>
        <dbReference type="EMBL" id="NBJ62964.1"/>
    </source>
</evidence>
<comment type="similarity">
    <text evidence="1">Belongs to the FHIP family.</text>
</comment>
<dbReference type="Pfam" id="PF10257">
    <property type="entry name" value="RAI16-like"/>
    <property type="match status" value="1"/>
</dbReference>
<dbReference type="EMBL" id="GIFK01005261">
    <property type="protein sequence ID" value="NBJ62964.1"/>
    <property type="molecule type" value="Transcribed_RNA"/>
</dbReference>
<dbReference type="Pfam" id="PF19314">
    <property type="entry name" value="DUF5917"/>
    <property type="match status" value="1"/>
</dbReference>
<dbReference type="AlphaFoldDB" id="A0A6B2EI34"/>
<evidence type="ECO:0000256" key="1">
    <source>
        <dbReference type="ARBA" id="ARBA00024336"/>
    </source>
</evidence>
<dbReference type="PANTHER" id="PTHR21705:SF11">
    <property type="entry name" value="FHIP FAMILY PROTEIN CG3558"/>
    <property type="match status" value="1"/>
</dbReference>
<sequence length="879" mass="99664">MSWLRSSPLRQSFTNSTRSGGVKLENASELDPGACYDSFCKHWQQANDVIQRSEGQSIPSHDDILSVVNHLDQMVTFLLVELLHSNKVSLPSPPHTLSQPIGQSQPPAPCLEYMLSKNILNKLFEWGKSTGRYANAVLLEQLKFYELLVNHSRHQLLVHEPFLRPLLKILASSNGEIFPPDVAKRFVILLHQLCVVLMQNVHLLDLFFVSGQTQDHGHTNFIIFSLLIPYIHREGLLGHKARDALLLCMALSQKNENVRSYIEEFSSVCPVLVTGLGGLYSLLPTTIDTNSTGDWHRITPDDVAEINELTLFMSSLEFCNAVVQVAHELIKHQLLDFMYQGFVVPVLGSTLLQTNIEAQISTMAYFDLILRSVTEPGLLSIFIKFLLDEEKFDGQRIIDILVERINSTDTRLCLISLSVFDTLMSLNNEEIVVELVLKYLIPCQHIPTSYRHRINKFSALADSAENFLELAPEIMKQLSRKDQNPSNAIATESPNKSLSNYQWNHYNLHTDDTLYSNYYAYLFDVRHKIALCRSACDVWENSYKYQNVSTPKRTQNTDHLIEIIRKYVTEFKIENCTDEKTKHDSLQSLAESSGYESFRERPEDDLAIVVNGDNHEIGNTRKLWKESSNFNEPSEVELNFSEDLFTQGTAHLGSFLGAIFGKLQTYTSNNLYINLHLSGLISRLSWYPFPLIQSIFLRFDIPTTTDIPSFYQVLQILKQQLDAELPVDNETLEIVENAKTFLLEREYRLVNQRKNTIDSNAQSIDGNHGTSATTTVTPLSSLYDPFKRQDSTRKSIRKSFSSIFRRPSASGSSSGNNIMMKESSEPQSLDSWSSSNSSTATTSKSTGRTKDLAICAVILDEWLKELSAISQEQSILMIP</sequence>
<dbReference type="PANTHER" id="PTHR21705">
    <property type="entry name" value="RAI16 PROTEIN-RELATED"/>
    <property type="match status" value="1"/>
</dbReference>
<proteinExistence type="inferred from homology"/>
<accession>A0A6B2EI34</accession>
<dbReference type="InterPro" id="IPR019384">
    <property type="entry name" value="FHIP"/>
</dbReference>
<feature type="region of interest" description="Disordered" evidence="2">
    <location>
        <begin position="806"/>
        <end position="846"/>
    </location>
</feature>
<dbReference type="InterPro" id="IPR045669">
    <property type="entry name" value="FHIP_C"/>
</dbReference>
<organism evidence="4">
    <name type="scientific">Phlebotomus kandelakii</name>
    <dbReference type="NCBI Taxonomy" id="1109342"/>
    <lineage>
        <taxon>Eukaryota</taxon>
        <taxon>Metazoa</taxon>
        <taxon>Ecdysozoa</taxon>
        <taxon>Arthropoda</taxon>
        <taxon>Hexapoda</taxon>
        <taxon>Insecta</taxon>
        <taxon>Pterygota</taxon>
        <taxon>Neoptera</taxon>
        <taxon>Endopterygota</taxon>
        <taxon>Diptera</taxon>
        <taxon>Nematocera</taxon>
        <taxon>Psychodoidea</taxon>
        <taxon>Psychodidae</taxon>
        <taxon>Phlebotomus</taxon>
        <taxon>Larroussius</taxon>
    </lineage>
</organism>
<feature type="compositionally biased region" description="Low complexity" evidence="2">
    <location>
        <begin position="828"/>
        <end position="846"/>
    </location>
</feature>
<name>A0A6B2EI34_9DIPT</name>
<feature type="domain" description="FHF complex subunit HOOK-interacting protein C-terminal" evidence="3">
    <location>
        <begin position="653"/>
        <end position="744"/>
    </location>
</feature>
<evidence type="ECO:0000259" key="3">
    <source>
        <dbReference type="Pfam" id="PF19314"/>
    </source>
</evidence>
<dbReference type="Pfam" id="PF19311">
    <property type="entry name" value="KELAA"/>
    <property type="match status" value="1"/>
</dbReference>
<reference evidence="4" key="1">
    <citation type="submission" date="2019-10" db="EMBL/GenBank/DDBJ databases">
        <title>Short sand fly seasons in Tbilisi, Georgia, hinder development of host immunity to saliva of the visceral leishmaniasis vector Phlebotomus kandelakii.</title>
        <authorList>
            <person name="Oliveira F."/>
            <person name="Giorgobiani E."/>
            <person name="Guimaraes-Costa A.B."/>
            <person name="Abdeladhim M."/>
            <person name="Oristian J."/>
            <person name="Tskhvaradze L."/>
            <person name="Tsertsvadze N."/>
            <person name="Zakalashvili M."/>
            <person name="Valenzuela J.G."/>
            <person name="Kamhawi S."/>
        </authorList>
    </citation>
    <scope>NUCLEOTIDE SEQUENCE</scope>
    <source>
        <strain evidence="4">Wild-capture in Tbilisi</strain>
        <tissue evidence="4">Salivary glands</tissue>
    </source>
</reference>
<dbReference type="InterPro" id="IPR045668">
    <property type="entry name" value="FHIP_KELAA_motif"/>
</dbReference>